<evidence type="ECO:0000313" key="1">
    <source>
        <dbReference type="EMBL" id="TVU49449.1"/>
    </source>
</evidence>
<reference evidence="1 2" key="1">
    <citation type="journal article" date="2019" name="Sci. Rep.">
        <title>A high-quality genome of Eragrostis curvula grass provides insights into Poaceae evolution and supports new strategies to enhance forage quality.</title>
        <authorList>
            <person name="Carballo J."/>
            <person name="Santos B.A.C.M."/>
            <person name="Zappacosta D."/>
            <person name="Garbus I."/>
            <person name="Selva J.P."/>
            <person name="Gallo C.A."/>
            <person name="Diaz A."/>
            <person name="Albertini E."/>
            <person name="Caccamo M."/>
            <person name="Echenique V."/>
        </authorList>
    </citation>
    <scope>NUCLEOTIDE SEQUENCE [LARGE SCALE GENOMIC DNA]</scope>
    <source>
        <strain evidence="2">cv. Victoria</strain>
        <tissue evidence="1">Leaf</tissue>
    </source>
</reference>
<organism evidence="1 2">
    <name type="scientific">Eragrostis curvula</name>
    <name type="common">weeping love grass</name>
    <dbReference type="NCBI Taxonomy" id="38414"/>
    <lineage>
        <taxon>Eukaryota</taxon>
        <taxon>Viridiplantae</taxon>
        <taxon>Streptophyta</taxon>
        <taxon>Embryophyta</taxon>
        <taxon>Tracheophyta</taxon>
        <taxon>Spermatophyta</taxon>
        <taxon>Magnoliopsida</taxon>
        <taxon>Liliopsida</taxon>
        <taxon>Poales</taxon>
        <taxon>Poaceae</taxon>
        <taxon>PACMAD clade</taxon>
        <taxon>Chloridoideae</taxon>
        <taxon>Eragrostideae</taxon>
        <taxon>Eragrostidinae</taxon>
        <taxon>Eragrostis</taxon>
    </lineage>
</organism>
<dbReference type="InterPro" id="IPR036047">
    <property type="entry name" value="F-box-like_dom_sf"/>
</dbReference>
<evidence type="ECO:0000313" key="2">
    <source>
        <dbReference type="Proteomes" id="UP000324897"/>
    </source>
</evidence>
<name>A0A5J9WMP3_9POAL</name>
<dbReference type="OrthoDB" id="696546at2759"/>
<dbReference type="SUPFAM" id="SSF81383">
    <property type="entry name" value="F-box domain"/>
    <property type="match status" value="1"/>
</dbReference>
<sequence length="159" mass="18135">MSDLNDDMVDLILERIGSHVSLIRAASTCKRWRRVIANAAFLRRYRSLHAATVAGAYYNHTPMQGPVFVPSPSIPIDGRRHSLGFLPHHGKNKSWAVVDSRETAGFSINVFYSRIDYYPCSKMRQSNGRWRVHAASKTSCRWVKLHDSTQVNRSTFVLM</sequence>
<dbReference type="Proteomes" id="UP000324897">
    <property type="component" value="Chromosome 6"/>
</dbReference>
<accession>A0A5J9WMP3</accession>
<proteinExistence type="predicted"/>
<dbReference type="EMBL" id="RWGY01000002">
    <property type="protein sequence ID" value="TVU49449.1"/>
    <property type="molecule type" value="Genomic_DNA"/>
</dbReference>
<dbReference type="Gramene" id="TVU49449">
    <property type="protein sequence ID" value="TVU49449"/>
    <property type="gene ID" value="EJB05_00762"/>
</dbReference>
<evidence type="ECO:0008006" key="3">
    <source>
        <dbReference type="Google" id="ProtNLM"/>
    </source>
</evidence>
<dbReference type="Gene3D" id="1.20.1280.50">
    <property type="match status" value="1"/>
</dbReference>
<dbReference type="PANTHER" id="PTHR33207">
    <property type="entry name" value="F-BOX DOMAIN CONTAINING PROTEIN-RELATED"/>
    <property type="match status" value="1"/>
</dbReference>
<gene>
    <name evidence="1" type="ORF">EJB05_00762</name>
</gene>
<dbReference type="AlphaFoldDB" id="A0A5J9WMP3"/>
<protein>
    <recommendedName>
        <fullName evidence="3">F-box domain-containing protein</fullName>
    </recommendedName>
</protein>
<keyword evidence="2" id="KW-1185">Reference proteome</keyword>
<comment type="caution">
    <text evidence="1">The sequence shown here is derived from an EMBL/GenBank/DDBJ whole genome shotgun (WGS) entry which is preliminary data.</text>
</comment>
<dbReference type="CDD" id="cd09917">
    <property type="entry name" value="F-box_SF"/>
    <property type="match status" value="1"/>
</dbReference>
<feature type="non-terminal residue" evidence="1">
    <location>
        <position position="1"/>
    </location>
</feature>